<feature type="transmembrane region" description="Helical" evidence="5">
    <location>
        <begin position="88"/>
        <end position="106"/>
    </location>
</feature>
<dbReference type="InterPro" id="IPR023352">
    <property type="entry name" value="MAPEG-like_dom_sf"/>
</dbReference>
<reference evidence="6 7" key="1">
    <citation type="submission" date="2020-08" db="EMBL/GenBank/DDBJ databases">
        <title>Genomic Encyclopedia of Type Strains, Phase IV (KMG-IV): sequencing the most valuable type-strain genomes for metagenomic binning, comparative biology and taxonomic classification.</title>
        <authorList>
            <person name="Goeker M."/>
        </authorList>
    </citation>
    <scope>NUCLEOTIDE SEQUENCE [LARGE SCALE GENOMIC DNA]</scope>
    <source>
        <strain evidence="6 7">DSM 26575</strain>
    </source>
</reference>
<accession>A0A7W6D2R2</accession>
<keyword evidence="3 5" id="KW-1133">Transmembrane helix</keyword>
<protein>
    <recommendedName>
        <fullName evidence="8">MAPEG family protein</fullName>
    </recommendedName>
</protein>
<dbReference type="AlphaFoldDB" id="A0A7W6D2R2"/>
<dbReference type="GO" id="GO:0016020">
    <property type="term" value="C:membrane"/>
    <property type="evidence" value="ECO:0007669"/>
    <property type="project" value="UniProtKB-SubCell"/>
</dbReference>
<dbReference type="SUPFAM" id="SSF161084">
    <property type="entry name" value="MAPEG domain-like"/>
    <property type="match status" value="1"/>
</dbReference>
<feature type="transmembrane region" description="Helical" evidence="5">
    <location>
        <begin position="118"/>
        <end position="140"/>
    </location>
</feature>
<evidence type="ECO:0000313" key="6">
    <source>
        <dbReference type="EMBL" id="MBB3967131.1"/>
    </source>
</evidence>
<comment type="caution">
    <text evidence="6">The sequence shown here is derived from an EMBL/GenBank/DDBJ whole genome shotgun (WGS) entry which is preliminary data.</text>
</comment>
<dbReference type="InterPro" id="IPR001129">
    <property type="entry name" value="Membr-assoc_MAPEG"/>
</dbReference>
<evidence type="ECO:0000256" key="1">
    <source>
        <dbReference type="ARBA" id="ARBA00004370"/>
    </source>
</evidence>
<evidence type="ECO:0008006" key="8">
    <source>
        <dbReference type="Google" id="ProtNLM"/>
    </source>
</evidence>
<dbReference type="Gene3D" id="1.20.120.550">
    <property type="entry name" value="Membrane associated eicosanoid/glutathione metabolism-like domain"/>
    <property type="match status" value="1"/>
</dbReference>
<keyword evidence="4 5" id="KW-0472">Membrane</keyword>
<keyword evidence="7" id="KW-1185">Reference proteome</keyword>
<proteinExistence type="predicted"/>
<sequence>MTGMTGYEMFWPIIAQAALVYLLYMLLGYRRRKMLKSGKVRASDYRENRGEPTESLIVKNSLANQYELPVLFYACCILLYMTEADNLIALVLAWIFVALRYVHAFVHVTSNDLRYRSPLFAAGYVVLGAMWVWLAVWMMFPNG</sequence>
<dbReference type="Proteomes" id="UP000582090">
    <property type="component" value="Unassembled WGS sequence"/>
</dbReference>
<evidence type="ECO:0000256" key="4">
    <source>
        <dbReference type="ARBA" id="ARBA00023136"/>
    </source>
</evidence>
<feature type="transmembrane region" description="Helical" evidence="5">
    <location>
        <begin position="6"/>
        <end position="27"/>
    </location>
</feature>
<evidence type="ECO:0000256" key="3">
    <source>
        <dbReference type="ARBA" id="ARBA00022989"/>
    </source>
</evidence>
<name>A0A7W6D2R2_9HYPH</name>
<comment type="subcellular location">
    <subcellularLocation>
        <location evidence="1">Membrane</location>
    </subcellularLocation>
</comment>
<dbReference type="EMBL" id="JACIDW010000032">
    <property type="protein sequence ID" value="MBB3967131.1"/>
    <property type="molecule type" value="Genomic_DNA"/>
</dbReference>
<evidence type="ECO:0000256" key="2">
    <source>
        <dbReference type="ARBA" id="ARBA00022692"/>
    </source>
</evidence>
<keyword evidence="2 5" id="KW-0812">Transmembrane</keyword>
<evidence type="ECO:0000256" key="5">
    <source>
        <dbReference type="SAM" id="Phobius"/>
    </source>
</evidence>
<organism evidence="6 7">
    <name type="scientific">Rhizobium metallidurans</name>
    <dbReference type="NCBI Taxonomy" id="1265931"/>
    <lineage>
        <taxon>Bacteria</taxon>
        <taxon>Pseudomonadati</taxon>
        <taxon>Pseudomonadota</taxon>
        <taxon>Alphaproteobacteria</taxon>
        <taxon>Hyphomicrobiales</taxon>
        <taxon>Rhizobiaceae</taxon>
        <taxon>Rhizobium/Agrobacterium group</taxon>
        <taxon>Rhizobium</taxon>
    </lineage>
</organism>
<dbReference type="Pfam" id="PF01124">
    <property type="entry name" value="MAPEG"/>
    <property type="match status" value="1"/>
</dbReference>
<gene>
    <name evidence="6" type="ORF">GGQ67_004826</name>
</gene>
<evidence type="ECO:0000313" key="7">
    <source>
        <dbReference type="Proteomes" id="UP000582090"/>
    </source>
</evidence>